<evidence type="ECO:0000313" key="1">
    <source>
        <dbReference type="EMBL" id="VDO28665.1"/>
    </source>
</evidence>
<protein>
    <submittedName>
        <fullName evidence="3">Secreted protein</fullName>
    </submittedName>
</protein>
<name>A0A0R3QS30_9BILA</name>
<sequence length="122" mass="14600">MVGGLRISLFRLLLKYTIKTKKIAREACKNKNDKLKNEALDVTWLRKRWLIDVWRSFSTSGLFYWQWKMTCCILTISFILTMVHNAELHRYQLVVQLSYCKQVRETDEDLLATILTRRINPF</sequence>
<keyword evidence="2" id="KW-1185">Reference proteome</keyword>
<proteinExistence type="predicted"/>
<dbReference type="WBParaSite" id="BTMF_0001053201-mRNA-1">
    <property type="protein sequence ID" value="BTMF_0001053201-mRNA-1"/>
    <property type="gene ID" value="BTMF_0001053201"/>
</dbReference>
<reference evidence="3" key="1">
    <citation type="submission" date="2017-02" db="UniProtKB">
        <authorList>
            <consortium name="WormBaseParasite"/>
        </authorList>
    </citation>
    <scope>IDENTIFICATION</scope>
</reference>
<dbReference type="EMBL" id="UZAG01016480">
    <property type="protein sequence ID" value="VDO28665.1"/>
    <property type="molecule type" value="Genomic_DNA"/>
</dbReference>
<organism evidence="3">
    <name type="scientific">Brugia timori</name>
    <dbReference type="NCBI Taxonomy" id="42155"/>
    <lineage>
        <taxon>Eukaryota</taxon>
        <taxon>Metazoa</taxon>
        <taxon>Ecdysozoa</taxon>
        <taxon>Nematoda</taxon>
        <taxon>Chromadorea</taxon>
        <taxon>Rhabditida</taxon>
        <taxon>Spirurina</taxon>
        <taxon>Spiruromorpha</taxon>
        <taxon>Filarioidea</taxon>
        <taxon>Onchocercidae</taxon>
        <taxon>Brugia</taxon>
    </lineage>
</organism>
<gene>
    <name evidence="1" type="ORF">BTMF_LOCUS8566</name>
</gene>
<dbReference type="Proteomes" id="UP000280834">
    <property type="component" value="Unassembled WGS sequence"/>
</dbReference>
<evidence type="ECO:0000313" key="3">
    <source>
        <dbReference type="WBParaSite" id="BTMF_0001053201-mRNA-1"/>
    </source>
</evidence>
<reference evidence="1 2" key="2">
    <citation type="submission" date="2018-11" db="EMBL/GenBank/DDBJ databases">
        <authorList>
            <consortium name="Pathogen Informatics"/>
        </authorList>
    </citation>
    <scope>NUCLEOTIDE SEQUENCE [LARGE SCALE GENOMIC DNA]</scope>
</reference>
<evidence type="ECO:0000313" key="2">
    <source>
        <dbReference type="Proteomes" id="UP000280834"/>
    </source>
</evidence>
<accession>A0A0R3QS30</accession>
<dbReference type="AlphaFoldDB" id="A0A0R3QS30"/>